<sequence>MGQPDQSQGQHGENRKGRRELSTSKRAAQNRAAQVGNSEYCNSSLTVPACVPSA</sequence>
<dbReference type="EMBL" id="MU006577">
    <property type="protein sequence ID" value="KAF2746403.1"/>
    <property type="molecule type" value="Genomic_DNA"/>
</dbReference>
<evidence type="ECO:0000256" key="1">
    <source>
        <dbReference type="SAM" id="MobiDB-lite"/>
    </source>
</evidence>
<feature type="compositionally biased region" description="Basic and acidic residues" evidence="1">
    <location>
        <begin position="12"/>
        <end position="23"/>
    </location>
</feature>
<gene>
    <name evidence="2" type="ORF">M011DRAFT_468501</name>
</gene>
<keyword evidence="3" id="KW-1185">Reference proteome</keyword>
<accession>A0A6A6V8I1</accession>
<feature type="compositionally biased region" description="Polar residues" evidence="1">
    <location>
        <begin position="24"/>
        <end position="39"/>
    </location>
</feature>
<protein>
    <submittedName>
        <fullName evidence="2">Uncharacterized protein</fullName>
    </submittedName>
</protein>
<feature type="region of interest" description="Disordered" evidence="1">
    <location>
        <begin position="1"/>
        <end position="39"/>
    </location>
</feature>
<proteinExistence type="predicted"/>
<evidence type="ECO:0000313" key="3">
    <source>
        <dbReference type="Proteomes" id="UP000799440"/>
    </source>
</evidence>
<dbReference type="AlphaFoldDB" id="A0A6A6V8I1"/>
<reference evidence="2" key="1">
    <citation type="journal article" date="2020" name="Stud. Mycol.">
        <title>101 Dothideomycetes genomes: a test case for predicting lifestyles and emergence of pathogens.</title>
        <authorList>
            <person name="Haridas S."/>
            <person name="Albert R."/>
            <person name="Binder M."/>
            <person name="Bloem J."/>
            <person name="Labutti K."/>
            <person name="Salamov A."/>
            <person name="Andreopoulos B."/>
            <person name="Baker S."/>
            <person name="Barry K."/>
            <person name="Bills G."/>
            <person name="Bluhm B."/>
            <person name="Cannon C."/>
            <person name="Castanera R."/>
            <person name="Culley D."/>
            <person name="Daum C."/>
            <person name="Ezra D."/>
            <person name="Gonzalez J."/>
            <person name="Henrissat B."/>
            <person name="Kuo A."/>
            <person name="Liang C."/>
            <person name="Lipzen A."/>
            <person name="Lutzoni F."/>
            <person name="Magnuson J."/>
            <person name="Mondo S."/>
            <person name="Nolan M."/>
            <person name="Ohm R."/>
            <person name="Pangilinan J."/>
            <person name="Park H.-J."/>
            <person name="Ramirez L."/>
            <person name="Alfaro M."/>
            <person name="Sun H."/>
            <person name="Tritt A."/>
            <person name="Yoshinaga Y."/>
            <person name="Zwiers L.-H."/>
            <person name="Turgeon B."/>
            <person name="Goodwin S."/>
            <person name="Spatafora J."/>
            <person name="Crous P."/>
            <person name="Grigoriev I."/>
        </authorList>
    </citation>
    <scope>NUCLEOTIDE SEQUENCE</scope>
    <source>
        <strain evidence="2">CBS 119925</strain>
    </source>
</reference>
<organism evidence="2 3">
    <name type="scientific">Sporormia fimetaria CBS 119925</name>
    <dbReference type="NCBI Taxonomy" id="1340428"/>
    <lineage>
        <taxon>Eukaryota</taxon>
        <taxon>Fungi</taxon>
        <taxon>Dikarya</taxon>
        <taxon>Ascomycota</taxon>
        <taxon>Pezizomycotina</taxon>
        <taxon>Dothideomycetes</taxon>
        <taxon>Pleosporomycetidae</taxon>
        <taxon>Pleosporales</taxon>
        <taxon>Sporormiaceae</taxon>
        <taxon>Sporormia</taxon>
    </lineage>
</organism>
<evidence type="ECO:0000313" key="2">
    <source>
        <dbReference type="EMBL" id="KAF2746403.1"/>
    </source>
</evidence>
<feature type="compositionally biased region" description="Polar residues" evidence="1">
    <location>
        <begin position="1"/>
        <end position="11"/>
    </location>
</feature>
<name>A0A6A6V8I1_9PLEO</name>
<dbReference type="OrthoDB" id="3944571at2759"/>
<dbReference type="Proteomes" id="UP000799440">
    <property type="component" value="Unassembled WGS sequence"/>
</dbReference>